<evidence type="ECO:0000259" key="3">
    <source>
        <dbReference type="Pfam" id="PF14432"/>
    </source>
</evidence>
<gene>
    <name evidence="4" type="ORF">Cni_G25033</name>
</gene>
<dbReference type="PROSITE" id="PS51375">
    <property type="entry name" value="PPR"/>
    <property type="match status" value="4"/>
</dbReference>
<keyword evidence="5" id="KW-1185">Reference proteome</keyword>
<evidence type="ECO:0000313" key="4">
    <source>
        <dbReference type="EMBL" id="WOL16246.1"/>
    </source>
</evidence>
<dbReference type="Pfam" id="PF13041">
    <property type="entry name" value="PPR_2"/>
    <property type="match status" value="2"/>
</dbReference>
<dbReference type="InterPro" id="IPR002885">
    <property type="entry name" value="PPR_rpt"/>
</dbReference>
<dbReference type="InterPro" id="IPR011990">
    <property type="entry name" value="TPR-like_helical_dom_sf"/>
</dbReference>
<accession>A0AAQ3QP32</accession>
<dbReference type="NCBIfam" id="TIGR00756">
    <property type="entry name" value="PPR"/>
    <property type="match status" value="6"/>
</dbReference>
<evidence type="ECO:0000256" key="2">
    <source>
        <dbReference type="PROSITE-ProRule" id="PRU00708"/>
    </source>
</evidence>
<dbReference type="FunFam" id="1.25.40.10:FF:000366">
    <property type="entry name" value="Pentatricopeptide (PPR) repeat-containing protein"/>
    <property type="match status" value="1"/>
</dbReference>
<feature type="repeat" description="PPR" evidence="2">
    <location>
        <begin position="156"/>
        <end position="190"/>
    </location>
</feature>
<feature type="repeat" description="PPR" evidence="2">
    <location>
        <begin position="218"/>
        <end position="252"/>
    </location>
</feature>
<feature type="domain" description="DYW" evidence="3">
    <location>
        <begin position="535"/>
        <end position="627"/>
    </location>
</feature>
<reference evidence="4 5" key="1">
    <citation type="submission" date="2023-10" db="EMBL/GenBank/DDBJ databases">
        <title>Chromosome-scale genome assembly provides insights into flower coloration mechanisms of Canna indica.</title>
        <authorList>
            <person name="Li C."/>
        </authorList>
    </citation>
    <scope>NUCLEOTIDE SEQUENCE [LARGE SCALE GENOMIC DNA]</scope>
    <source>
        <tissue evidence="4">Flower</tissue>
    </source>
</reference>
<dbReference type="PANTHER" id="PTHR47926:SF463">
    <property type="entry name" value="PENTATRICOPEPTIDE REPEAT-CONTAINING PROTEIN"/>
    <property type="match status" value="1"/>
</dbReference>
<dbReference type="InterPro" id="IPR032867">
    <property type="entry name" value="DYW_dom"/>
</dbReference>
<proteinExistence type="predicted"/>
<dbReference type="Proteomes" id="UP001327560">
    <property type="component" value="Chromosome 8"/>
</dbReference>
<dbReference type="AlphaFoldDB" id="A0AAQ3QP32"/>
<dbReference type="InterPro" id="IPR046960">
    <property type="entry name" value="PPR_At4g14850-like_plant"/>
</dbReference>
<feature type="repeat" description="PPR" evidence="2">
    <location>
        <begin position="320"/>
        <end position="354"/>
    </location>
</feature>
<dbReference type="FunFam" id="1.25.40.10:FF:000031">
    <property type="entry name" value="Pentatricopeptide repeat-containing protein mitochondrial"/>
    <property type="match status" value="1"/>
</dbReference>
<organism evidence="4 5">
    <name type="scientific">Canna indica</name>
    <name type="common">Indian-shot</name>
    <dbReference type="NCBI Taxonomy" id="4628"/>
    <lineage>
        <taxon>Eukaryota</taxon>
        <taxon>Viridiplantae</taxon>
        <taxon>Streptophyta</taxon>
        <taxon>Embryophyta</taxon>
        <taxon>Tracheophyta</taxon>
        <taxon>Spermatophyta</taxon>
        <taxon>Magnoliopsida</taxon>
        <taxon>Liliopsida</taxon>
        <taxon>Zingiberales</taxon>
        <taxon>Cannaceae</taxon>
        <taxon>Canna</taxon>
    </lineage>
</organism>
<dbReference type="GO" id="GO:0003723">
    <property type="term" value="F:RNA binding"/>
    <property type="evidence" value="ECO:0007669"/>
    <property type="project" value="InterPro"/>
</dbReference>
<name>A0AAQ3QP32_9LILI</name>
<protein>
    <recommendedName>
        <fullName evidence="3">DYW domain-containing protein</fullName>
    </recommendedName>
</protein>
<sequence>MRQILQLQARLVTSPPPSEPVDPNLVAVKLICAAAARSNPRHAALIFSALPAPNLVVWNCLLRALVLHHLHPIALHHFRRLLAAGSPLPDEFTFTSIVKACAGLLARSDGEMVHALVLRRGFCNNLFINNSLVDMYFKFGRPNGARRLFDEMSERDVVSWNTLVSGYFSCGNIDMARKLFDLMPERSMVSWSIMIAGYARLRDLDAAREIFDQATERNVGCWNAMISGYVQNERFSEAIALFRRMLHLQAVQPNEVSLVSVLSACAHLGALDLGRWIDRYIERKAMGLSLFLGNALSDMYAKCGCIAEARAVFDRMTDRDVISWSIIITASAMHGHAEEAISAFHRMLDSGVKPNGITFMGILSACTHAGLVDAGLHYFDMMTEEFEIIPQVEHYGCVVDLLSRAGRLDKAEDMINSMKVAPNVIVWGALLGGCRIYKDVCRGERVVRSILELDPGHSGSYVYLSNIYARMGRLEEAAKFRLMMRENRVVKTPGCSWIEVDNMVHEFLMGDRTHPQSEKIYTRISALSSRMKLAGYVPNTSVVSQNIDEEEKENALAMHSEKLAVAFGLISSKDGTTIRVVKNLRVCDDCHEAMKVISKIVSREIVLRDRSRFHHFKEGQCSCNDYW</sequence>
<dbReference type="Pfam" id="PF20431">
    <property type="entry name" value="E_motif"/>
    <property type="match status" value="1"/>
</dbReference>
<dbReference type="Pfam" id="PF01535">
    <property type="entry name" value="PPR"/>
    <property type="match status" value="3"/>
</dbReference>
<evidence type="ECO:0000256" key="1">
    <source>
        <dbReference type="ARBA" id="ARBA00022737"/>
    </source>
</evidence>
<dbReference type="GO" id="GO:0008270">
    <property type="term" value="F:zinc ion binding"/>
    <property type="evidence" value="ECO:0007669"/>
    <property type="project" value="InterPro"/>
</dbReference>
<keyword evidence="1" id="KW-0677">Repeat</keyword>
<evidence type="ECO:0000313" key="5">
    <source>
        <dbReference type="Proteomes" id="UP001327560"/>
    </source>
</evidence>
<dbReference type="EMBL" id="CP136897">
    <property type="protein sequence ID" value="WOL16246.1"/>
    <property type="molecule type" value="Genomic_DNA"/>
</dbReference>
<dbReference type="Pfam" id="PF14432">
    <property type="entry name" value="DYW_deaminase"/>
    <property type="match status" value="1"/>
</dbReference>
<feature type="repeat" description="PPR" evidence="2">
    <location>
        <begin position="125"/>
        <end position="155"/>
    </location>
</feature>
<dbReference type="InterPro" id="IPR046848">
    <property type="entry name" value="E_motif"/>
</dbReference>
<dbReference type="Gene3D" id="1.25.40.10">
    <property type="entry name" value="Tetratricopeptide repeat domain"/>
    <property type="match status" value="5"/>
</dbReference>
<dbReference type="PANTHER" id="PTHR47926">
    <property type="entry name" value="PENTATRICOPEPTIDE REPEAT-CONTAINING PROTEIN"/>
    <property type="match status" value="1"/>
</dbReference>
<dbReference type="SUPFAM" id="SSF48452">
    <property type="entry name" value="TPR-like"/>
    <property type="match status" value="2"/>
</dbReference>
<dbReference type="GO" id="GO:0009451">
    <property type="term" value="P:RNA modification"/>
    <property type="evidence" value="ECO:0007669"/>
    <property type="project" value="InterPro"/>
</dbReference>